<dbReference type="Proteomes" id="UP001501578">
    <property type="component" value="Unassembled WGS sequence"/>
</dbReference>
<comment type="subcellular location">
    <subcellularLocation>
        <location evidence="1">Cell membrane</location>
        <topology evidence="1">Multi-pass membrane protein</topology>
    </subcellularLocation>
</comment>
<evidence type="ECO:0000256" key="1">
    <source>
        <dbReference type="ARBA" id="ARBA00004651"/>
    </source>
</evidence>
<keyword evidence="7" id="KW-1185">Reference proteome</keyword>
<dbReference type="PANTHER" id="PTHR46494">
    <property type="entry name" value="CORA FAMILY METAL ION TRANSPORTER (EUROFUNG)"/>
    <property type="match status" value="1"/>
</dbReference>
<keyword evidence="4 5" id="KW-0472">Membrane</keyword>
<reference evidence="6 7" key="1">
    <citation type="journal article" date="2019" name="Int. J. Syst. Evol. Microbiol.">
        <title>The Global Catalogue of Microorganisms (GCM) 10K type strain sequencing project: providing services to taxonomists for standard genome sequencing and annotation.</title>
        <authorList>
            <consortium name="The Broad Institute Genomics Platform"/>
            <consortium name="The Broad Institute Genome Sequencing Center for Infectious Disease"/>
            <person name="Wu L."/>
            <person name="Ma J."/>
        </authorList>
    </citation>
    <scope>NUCLEOTIDE SEQUENCE [LARGE SCALE GENOMIC DNA]</scope>
    <source>
        <strain evidence="6 7">JCM 11136</strain>
    </source>
</reference>
<feature type="transmembrane region" description="Helical" evidence="5">
    <location>
        <begin position="55"/>
        <end position="74"/>
    </location>
</feature>
<gene>
    <name evidence="6" type="ORF">GCM10009560_23630</name>
</gene>
<accession>A0ABN1P760</accession>
<dbReference type="InterPro" id="IPR045863">
    <property type="entry name" value="CorA_TM1_TM2"/>
</dbReference>
<proteinExistence type="predicted"/>
<organism evidence="6 7">
    <name type="scientific">Nonomuraea longicatena</name>
    <dbReference type="NCBI Taxonomy" id="83682"/>
    <lineage>
        <taxon>Bacteria</taxon>
        <taxon>Bacillati</taxon>
        <taxon>Actinomycetota</taxon>
        <taxon>Actinomycetes</taxon>
        <taxon>Streptosporangiales</taxon>
        <taxon>Streptosporangiaceae</taxon>
        <taxon>Nonomuraea</taxon>
    </lineage>
</organism>
<keyword evidence="2 5" id="KW-0812">Transmembrane</keyword>
<evidence type="ECO:0000256" key="5">
    <source>
        <dbReference type="SAM" id="Phobius"/>
    </source>
</evidence>
<dbReference type="PANTHER" id="PTHR46494:SF1">
    <property type="entry name" value="CORA FAMILY METAL ION TRANSPORTER (EUROFUNG)"/>
    <property type="match status" value="1"/>
</dbReference>
<evidence type="ECO:0000313" key="7">
    <source>
        <dbReference type="Proteomes" id="UP001501578"/>
    </source>
</evidence>
<evidence type="ECO:0000313" key="6">
    <source>
        <dbReference type="EMBL" id="GAA0923642.1"/>
    </source>
</evidence>
<dbReference type="Gene3D" id="1.20.58.340">
    <property type="entry name" value="Magnesium transport protein CorA, transmembrane region"/>
    <property type="match status" value="1"/>
</dbReference>
<dbReference type="EMBL" id="BAAAHQ010000010">
    <property type="protein sequence ID" value="GAA0923642.1"/>
    <property type="molecule type" value="Genomic_DNA"/>
</dbReference>
<evidence type="ECO:0008006" key="8">
    <source>
        <dbReference type="Google" id="ProtNLM"/>
    </source>
</evidence>
<evidence type="ECO:0000256" key="4">
    <source>
        <dbReference type="ARBA" id="ARBA00023136"/>
    </source>
</evidence>
<sequence length="112" mass="12874">MAEEVSAGRPRLHDVERHLRWAHTSVRNSEYLLTTILGAHQSQIALWQNEDRRKISAWAAIIAVPTLVSGVYGMNFTHMPELRWPFGYPLAVAVMALACWVLYKAFRRNGWL</sequence>
<dbReference type="Pfam" id="PF01544">
    <property type="entry name" value="CorA"/>
    <property type="match status" value="1"/>
</dbReference>
<dbReference type="InterPro" id="IPR002523">
    <property type="entry name" value="MgTranspt_CorA/ZnTranspt_ZntB"/>
</dbReference>
<keyword evidence="3 5" id="KW-1133">Transmembrane helix</keyword>
<dbReference type="SUPFAM" id="SSF144083">
    <property type="entry name" value="Magnesium transport protein CorA, transmembrane region"/>
    <property type="match status" value="1"/>
</dbReference>
<evidence type="ECO:0000256" key="2">
    <source>
        <dbReference type="ARBA" id="ARBA00022692"/>
    </source>
</evidence>
<protein>
    <recommendedName>
        <fullName evidence="8">Magnesium transporter</fullName>
    </recommendedName>
</protein>
<feature type="transmembrane region" description="Helical" evidence="5">
    <location>
        <begin position="86"/>
        <end position="106"/>
    </location>
</feature>
<comment type="caution">
    <text evidence="6">The sequence shown here is derived from an EMBL/GenBank/DDBJ whole genome shotgun (WGS) entry which is preliminary data.</text>
</comment>
<name>A0ABN1P760_9ACTN</name>
<evidence type="ECO:0000256" key="3">
    <source>
        <dbReference type="ARBA" id="ARBA00022989"/>
    </source>
</evidence>